<evidence type="ECO:0000313" key="8">
    <source>
        <dbReference type="EMBL" id="KAJ7318551.1"/>
    </source>
</evidence>
<evidence type="ECO:0000256" key="2">
    <source>
        <dbReference type="ARBA" id="ARBA00022525"/>
    </source>
</evidence>
<proteinExistence type="predicted"/>
<dbReference type="SMART" id="SM00747">
    <property type="entry name" value="CFEM"/>
    <property type="match status" value="1"/>
</dbReference>
<dbReference type="EMBL" id="JARIHO010000057">
    <property type="protein sequence ID" value="KAJ7318551.1"/>
    <property type="molecule type" value="Genomic_DNA"/>
</dbReference>
<reference evidence="8" key="1">
    <citation type="submission" date="2023-03" db="EMBL/GenBank/DDBJ databases">
        <title>Massive genome expansion in bonnet fungi (Mycena s.s.) driven by repeated elements and novel gene families across ecological guilds.</title>
        <authorList>
            <consortium name="Lawrence Berkeley National Laboratory"/>
            <person name="Harder C.B."/>
            <person name="Miyauchi S."/>
            <person name="Viragh M."/>
            <person name="Kuo A."/>
            <person name="Thoen E."/>
            <person name="Andreopoulos B."/>
            <person name="Lu D."/>
            <person name="Skrede I."/>
            <person name="Drula E."/>
            <person name="Henrissat B."/>
            <person name="Morin E."/>
            <person name="Kohler A."/>
            <person name="Barry K."/>
            <person name="LaButti K."/>
            <person name="Morin E."/>
            <person name="Salamov A."/>
            <person name="Lipzen A."/>
            <person name="Mereny Z."/>
            <person name="Hegedus B."/>
            <person name="Baldrian P."/>
            <person name="Stursova M."/>
            <person name="Weitz H."/>
            <person name="Taylor A."/>
            <person name="Grigoriev I.V."/>
            <person name="Nagy L.G."/>
            <person name="Martin F."/>
            <person name="Kauserud H."/>
        </authorList>
    </citation>
    <scope>NUCLEOTIDE SEQUENCE</scope>
    <source>
        <strain evidence="8">CBHHK002</strain>
    </source>
</reference>
<feature type="transmembrane region" description="Helical" evidence="6">
    <location>
        <begin position="116"/>
        <end position="139"/>
    </location>
</feature>
<protein>
    <recommendedName>
        <fullName evidence="7">CFEM domain-containing protein</fullName>
    </recommendedName>
</protein>
<comment type="subcellular location">
    <subcellularLocation>
        <location evidence="1">Secreted</location>
    </subcellularLocation>
</comment>
<evidence type="ECO:0000256" key="6">
    <source>
        <dbReference type="SAM" id="Phobius"/>
    </source>
</evidence>
<keyword evidence="3" id="KW-0732">Signal</keyword>
<feature type="region of interest" description="Disordered" evidence="5">
    <location>
        <begin position="67"/>
        <end position="110"/>
    </location>
</feature>
<accession>A0AAD7EEN4</accession>
<keyword evidence="2" id="KW-0964">Secreted</keyword>
<feature type="domain" description="CFEM" evidence="7">
    <location>
        <begin position="1"/>
        <end position="95"/>
    </location>
</feature>
<feature type="compositionally biased region" description="Low complexity" evidence="5">
    <location>
        <begin position="92"/>
        <end position="107"/>
    </location>
</feature>
<dbReference type="InterPro" id="IPR008427">
    <property type="entry name" value="Extracellular_membr_CFEM_dom"/>
</dbReference>
<evidence type="ECO:0000256" key="5">
    <source>
        <dbReference type="SAM" id="MobiDB-lite"/>
    </source>
</evidence>
<evidence type="ECO:0000256" key="4">
    <source>
        <dbReference type="ARBA" id="ARBA00023157"/>
    </source>
</evidence>
<comment type="caution">
    <text evidence="8">The sequence shown here is derived from an EMBL/GenBank/DDBJ whole genome shotgun (WGS) entry which is preliminary data.</text>
</comment>
<name>A0AAD7EEN4_9AGAR</name>
<evidence type="ECO:0000256" key="3">
    <source>
        <dbReference type="ARBA" id="ARBA00022729"/>
    </source>
</evidence>
<dbReference type="Pfam" id="PF05730">
    <property type="entry name" value="CFEM"/>
    <property type="match status" value="1"/>
</dbReference>
<organism evidence="8 9">
    <name type="scientific">Mycena albidolilacea</name>
    <dbReference type="NCBI Taxonomy" id="1033008"/>
    <lineage>
        <taxon>Eukaryota</taxon>
        <taxon>Fungi</taxon>
        <taxon>Dikarya</taxon>
        <taxon>Basidiomycota</taxon>
        <taxon>Agaricomycotina</taxon>
        <taxon>Agaricomycetes</taxon>
        <taxon>Agaricomycetidae</taxon>
        <taxon>Agaricales</taxon>
        <taxon>Marasmiineae</taxon>
        <taxon>Mycenaceae</taxon>
        <taxon>Mycena</taxon>
    </lineage>
</organism>
<keyword evidence="4" id="KW-1015">Disulfide bond</keyword>
<keyword evidence="6" id="KW-0812">Transmembrane</keyword>
<dbReference type="Proteomes" id="UP001218218">
    <property type="component" value="Unassembled WGS sequence"/>
</dbReference>
<dbReference type="AlphaFoldDB" id="A0AAD7EEN4"/>
<evidence type="ECO:0000256" key="1">
    <source>
        <dbReference type="ARBA" id="ARBA00004613"/>
    </source>
</evidence>
<dbReference type="GO" id="GO:0005576">
    <property type="term" value="C:extracellular region"/>
    <property type="evidence" value="ECO:0007669"/>
    <property type="project" value="UniProtKB-SubCell"/>
</dbReference>
<keyword evidence="6" id="KW-0472">Membrane</keyword>
<sequence>MASATAALGPCALTCITDAAAATECNILGNLTCVCTNPDFQFKSMSCIQSECQAAELGAAIGAQQQQCGGAGSSTTLSVTGTPSATNPFLPSNSASDISGSPSSSQSGTTGGAVPLWSGNGLILAILVAVFGGVVGAAIV</sequence>
<keyword evidence="9" id="KW-1185">Reference proteome</keyword>
<keyword evidence="6" id="KW-1133">Transmembrane helix</keyword>
<evidence type="ECO:0000313" key="9">
    <source>
        <dbReference type="Proteomes" id="UP001218218"/>
    </source>
</evidence>
<evidence type="ECO:0000259" key="7">
    <source>
        <dbReference type="PROSITE" id="PS52012"/>
    </source>
</evidence>
<gene>
    <name evidence="8" type="ORF">DFH08DRAFT_892223</name>
</gene>
<dbReference type="PROSITE" id="PS52012">
    <property type="entry name" value="CFEM"/>
    <property type="match status" value="1"/>
</dbReference>
<feature type="compositionally biased region" description="Polar residues" evidence="5">
    <location>
        <begin position="73"/>
        <end position="91"/>
    </location>
</feature>